<sequence>MAKNNPWYDESKPHHTPLGFRNLEPSVRTPDAFKKWHRERKKQGFPRPPQGGYAQFIRDWWQPADFSGSEDAIWWLGHACLLIRASGRYLLLDPALGERASPIPFVGPKRRTPLAVGIDELPPIDAVIYSHNHYDHLDRSTLRRLLKRFPDLQVMAPLGMGEWLEKRGVKTVSQCDWWESITFHDLRLHCVPARHWSMRTFKDRNRSLWCGWVVESRRWRFYFSGDSGYTPSLAEIGQRLGPFDIAALPIGAYAPEWFMAESHMSPASAVKFYQELNCPLVIPIHWGVFELADESLDEPPRELAQALLNAGIADHRFIPLKIGAKIDI</sequence>
<dbReference type="Proteomes" id="UP000294555">
    <property type="component" value="Unassembled WGS sequence"/>
</dbReference>
<name>A0A4R1NCQ7_9GAMM</name>
<dbReference type="RefSeq" id="WP_132921322.1">
    <property type="nucleotide sequence ID" value="NZ_SJOI01000001.1"/>
</dbReference>
<dbReference type="PANTHER" id="PTHR15032">
    <property type="entry name" value="N-ACYL-PHOSPHATIDYLETHANOLAMINE-HYDROLYZING PHOSPHOLIPASE D"/>
    <property type="match status" value="1"/>
</dbReference>
<dbReference type="Gene3D" id="3.60.15.10">
    <property type="entry name" value="Ribonuclease Z/Hydroxyacylglutathione hydrolase-like"/>
    <property type="match status" value="1"/>
</dbReference>
<keyword evidence="4" id="KW-1185">Reference proteome</keyword>
<feature type="region of interest" description="Disordered" evidence="1">
    <location>
        <begin position="1"/>
        <end position="24"/>
    </location>
</feature>
<evidence type="ECO:0000259" key="2">
    <source>
        <dbReference type="SMART" id="SM00849"/>
    </source>
</evidence>
<gene>
    <name evidence="3" type="ORF">EZJ58_0379</name>
</gene>
<dbReference type="AlphaFoldDB" id="A0A4R1NCQ7"/>
<dbReference type="InterPro" id="IPR036866">
    <property type="entry name" value="RibonucZ/Hydroxyglut_hydro"/>
</dbReference>
<accession>A0A4R1NCQ7</accession>
<evidence type="ECO:0000256" key="1">
    <source>
        <dbReference type="SAM" id="MobiDB-lite"/>
    </source>
</evidence>
<dbReference type="SMART" id="SM00849">
    <property type="entry name" value="Lactamase_B"/>
    <property type="match status" value="1"/>
</dbReference>
<organism evidence="3 4">
    <name type="scientific">Sodalis ligni</name>
    <dbReference type="NCBI Taxonomy" id="2697027"/>
    <lineage>
        <taxon>Bacteria</taxon>
        <taxon>Pseudomonadati</taxon>
        <taxon>Pseudomonadota</taxon>
        <taxon>Gammaproteobacteria</taxon>
        <taxon>Enterobacterales</taxon>
        <taxon>Bruguierivoracaceae</taxon>
        <taxon>Sodalis</taxon>
    </lineage>
</organism>
<dbReference type="OrthoDB" id="9805728at2"/>
<protein>
    <submittedName>
        <fullName evidence="3">L-ascorbate metabolism protein UlaG (Beta-lactamase superfamily)</fullName>
    </submittedName>
</protein>
<dbReference type="EMBL" id="SJOI01000001">
    <property type="protein sequence ID" value="TCL02366.1"/>
    <property type="molecule type" value="Genomic_DNA"/>
</dbReference>
<dbReference type="SUPFAM" id="SSF56281">
    <property type="entry name" value="Metallo-hydrolase/oxidoreductase"/>
    <property type="match status" value="1"/>
</dbReference>
<dbReference type="InterPro" id="IPR001279">
    <property type="entry name" value="Metallo-B-lactamas"/>
</dbReference>
<dbReference type="PANTHER" id="PTHR15032:SF4">
    <property type="entry name" value="N-ACYL-PHOSPHATIDYLETHANOLAMINE-HYDROLYZING PHOSPHOLIPASE D"/>
    <property type="match status" value="1"/>
</dbReference>
<evidence type="ECO:0000313" key="3">
    <source>
        <dbReference type="EMBL" id="TCL02366.1"/>
    </source>
</evidence>
<dbReference type="Pfam" id="PF12706">
    <property type="entry name" value="Lactamase_B_2"/>
    <property type="match status" value="1"/>
</dbReference>
<reference evidence="3 4" key="1">
    <citation type="submission" date="2019-02" db="EMBL/GenBank/DDBJ databases">
        <title>Investigation of anaerobic lignin degradation for improved lignocellulosic biofuels.</title>
        <authorList>
            <person name="Deangelis K."/>
        </authorList>
    </citation>
    <scope>NUCLEOTIDE SEQUENCE [LARGE SCALE GENOMIC DNA]</scope>
    <source>
        <strain evidence="3 4">159R</strain>
    </source>
</reference>
<comment type="caution">
    <text evidence="3">The sequence shown here is derived from an EMBL/GenBank/DDBJ whole genome shotgun (WGS) entry which is preliminary data.</text>
</comment>
<feature type="domain" description="Metallo-beta-lactamase" evidence="2">
    <location>
        <begin position="77"/>
        <end position="285"/>
    </location>
</feature>
<dbReference type="GO" id="GO:0005737">
    <property type="term" value="C:cytoplasm"/>
    <property type="evidence" value="ECO:0007669"/>
    <property type="project" value="TreeGrafter"/>
</dbReference>
<proteinExistence type="predicted"/>
<evidence type="ECO:0000313" key="4">
    <source>
        <dbReference type="Proteomes" id="UP000294555"/>
    </source>
</evidence>